<feature type="transmembrane region" description="Helical" evidence="1">
    <location>
        <begin position="99"/>
        <end position="119"/>
    </location>
</feature>
<evidence type="ECO:0000313" key="2">
    <source>
        <dbReference type="EMBL" id="OIQ80207.1"/>
    </source>
</evidence>
<feature type="transmembrane region" description="Helical" evidence="1">
    <location>
        <begin position="39"/>
        <end position="62"/>
    </location>
</feature>
<dbReference type="EMBL" id="MLJW01001093">
    <property type="protein sequence ID" value="OIQ80207.1"/>
    <property type="molecule type" value="Genomic_DNA"/>
</dbReference>
<organism evidence="2">
    <name type="scientific">mine drainage metagenome</name>
    <dbReference type="NCBI Taxonomy" id="410659"/>
    <lineage>
        <taxon>unclassified sequences</taxon>
        <taxon>metagenomes</taxon>
        <taxon>ecological metagenomes</taxon>
    </lineage>
</organism>
<protein>
    <submittedName>
        <fullName evidence="2">Uncharacterized protein</fullName>
    </submittedName>
</protein>
<comment type="caution">
    <text evidence="2">The sequence shown here is derived from an EMBL/GenBank/DDBJ whole genome shotgun (WGS) entry which is preliminary data.</text>
</comment>
<evidence type="ECO:0000256" key="1">
    <source>
        <dbReference type="SAM" id="Phobius"/>
    </source>
</evidence>
<feature type="transmembrane region" description="Helical" evidence="1">
    <location>
        <begin position="74"/>
        <end position="93"/>
    </location>
</feature>
<gene>
    <name evidence="2" type="ORF">GALL_380420</name>
</gene>
<reference evidence="2" key="1">
    <citation type="submission" date="2016-10" db="EMBL/GenBank/DDBJ databases">
        <title>Sequence of Gallionella enrichment culture.</title>
        <authorList>
            <person name="Poehlein A."/>
            <person name="Muehling M."/>
            <person name="Daniel R."/>
        </authorList>
    </citation>
    <scope>NUCLEOTIDE SEQUENCE</scope>
</reference>
<dbReference type="AlphaFoldDB" id="A0A1J5QJU1"/>
<accession>A0A1J5QJU1</accession>
<sequence length="135" mass="15212">MLAYKAKPAWSIYRRRMLWYLALVLLVVGGPEALVRPLRLYLCLSAGAVVMAFIGLNPTWFWQFSRRDPVSRRVFWFDFGLCALGEATAMLGLLLAREWLMHIGVLMALAGADCALLAHESNGRFLLARRSATQP</sequence>
<keyword evidence="1" id="KW-0472">Membrane</keyword>
<keyword evidence="1" id="KW-1133">Transmembrane helix</keyword>
<name>A0A1J5QJU1_9ZZZZ</name>
<proteinExistence type="predicted"/>
<keyword evidence="1" id="KW-0812">Transmembrane</keyword>